<protein>
    <submittedName>
        <fullName evidence="3">D-alanyl-D-alanine dipeptidase</fullName>
    </submittedName>
</protein>
<accession>A0A7W7CGZ7</accession>
<dbReference type="InterPro" id="IPR009045">
    <property type="entry name" value="Zn_M74/Hedgehog-like"/>
</dbReference>
<dbReference type="GO" id="GO:0008233">
    <property type="term" value="F:peptidase activity"/>
    <property type="evidence" value="ECO:0007669"/>
    <property type="project" value="InterPro"/>
</dbReference>
<dbReference type="Pfam" id="PF02557">
    <property type="entry name" value="VanY"/>
    <property type="match status" value="1"/>
</dbReference>
<evidence type="ECO:0000313" key="3">
    <source>
        <dbReference type="EMBL" id="MBB4681029.1"/>
    </source>
</evidence>
<dbReference type="SUPFAM" id="SSF55166">
    <property type="entry name" value="Hedgehog/DD-peptidase"/>
    <property type="match status" value="1"/>
</dbReference>
<organism evidence="3 4">
    <name type="scientific">Crossiella cryophila</name>
    <dbReference type="NCBI Taxonomy" id="43355"/>
    <lineage>
        <taxon>Bacteria</taxon>
        <taxon>Bacillati</taxon>
        <taxon>Actinomycetota</taxon>
        <taxon>Actinomycetes</taxon>
        <taxon>Pseudonocardiales</taxon>
        <taxon>Pseudonocardiaceae</taxon>
        <taxon>Crossiella</taxon>
    </lineage>
</organism>
<name>A0A7W7CGZ7_9PSEU</name>
<feature type="domain" description="D-alanyl-D-alanine carboxypeptidase-like core" evidence="2">
    <location>
        <begin position="46"/>
        <end position="148"/>
    </location>
</feature>
<comment type="caution">
    <text evidence="3">The sequence shown here is derived from an EMBL/GenBank/DDBJ whole genome shotgun (WGS) entry which is preliminary data.</text>
</comment>
<feature type="region of interest" description="Disordered" evidence="1">
    <location>
        <begin position="1"/>
        <end position="27"/>
    </location>
</feature>
<evidence type="ECO:0000313" key="4">
    <source>
        <dbReference type="Proteomes" id="UP000533598"/>
    </source>
</evidence>
<evidence type="ECO:0000256" key="1">
    <source>
        <dbReference type="SAM" id="MobiDB-lite"/>
    </source>
</evidence>
<gene>
    <name evidence="3" type="ORF">HNR67_007147</name>
</gene>
<evidence type="ECO:0000259" key="2">
    <source>
        <dbReference type="Pfam" id="PF02557"/>
    </source>
</evidence>
<dbReference type="EMBL" id="JACHMH010000001">
    <property type="protein sequence ID" value="MBB4681029.1"/>
    <property type="molecule type" value="Genomic_DNA"/>
</dbReference>
<dbReference type="Gene3D" id="3.30.1380.10">
    <property type="match status" value="1"/>
</dbReference>
<dbReference type="GO" id="GO:0006508">
    <property type="term" value="P:proteolysis"/>
    <property type="evidence" value="ECO:0007669"/>
    <property type="project" value="InterPro"/>
</dbReference>
<dbReference type="InterPro" id="IPR003709">
    <property type="entry name" value="VanY-like_core_dom"/>
</dbReference>
<dbReference type="InterPro" id="IPR052179">
    <property type="entry name" value="DD-CPase-like"/>
</dbReference>
<dbReference type="PANTHER" id="PTHR34385:SF1">
    <property type="entry name" value="PEPTIDOGLYCAN L-ALANYL-D-GLUTAMATE ENDOPEPTIDASE CWLK"/>
    <property type="match status" value="1"/>
</dbReference>
<dbReference type="CDD" id="cd14846">
    <property type="entry name" value="Peptidase_M15_like"/>
    <property type="match status" value="1"/>
</dbReference>
<dbReference type="AlphaFoldDB" id="A0A7W7CGZ7"/>
<sequence length="173" mass="18848">MPSLSPDSAIEIPHGDRHGPPGLTMADGSVPDGVTVFVTDIPAVTKLKPALLDALRKAAKDAEEVGIQFVVNSGWRSAEHQERMLRDAVSKYGSKEEAARWVATAEKSLHVSGDAVDLGPAKATTWLAKHGAEYGLCRIYGNEPWHFELRPKAVRNGCPLPYADPTQDPRMRR</sequence>
<reference evidence="3 4" key="1">
    <citation type="submission" date="2020-08" db="EMBL/GenBank/DDBJ databases">
        <title>Sequencing the genomes of 1000 actinobacteria strains.</title>
        <authorList>
            <person name="Klenk H.-P."/>
        </authorList>
    </citation>
    <scope>NUCLEOTIDE SEQUENCE [LARGE SCALE GENOMIC DNA]</scope>
    <source>
        <strain evidence="3 4">DSM 44230</strain>
    </source>
</reference>
<dbReference type="PANTHER" id="PTHR34385">
    <property type="entry name" value="D-ALANYL-D-ALANINE CARBOXYPEPTIDASE"/>
    <property type="match status" value="1"/>
</dbReference>
<proteinExistence type="predicted"/>
<dbReference type="RefSeq" id="WP_246492668.1">
    <property type="nucleotide sequence ID" value="NZ_BAAAUI010000039.1"/>
</dbReference>
<keyword evidence="4" id="KW-1185">Reference proteome</keyword>
<dbReference type="Proteomes" id="UP000533598">
    <property type="component" value="Unassembled WGS sequence"/>
</dbReference>